<keyword evidence="8" id="KW-1185">Reference proteome</keyword>
<dbReference type="PRINTS" id="PR00103">
    <property type="entry name" value="CAMPKINASE"/>
</dbReference>
<dbReference type="EMBL" id="WNKV01000007">
    <property type="protein sequence ID" value="MTW16638.1"/>
    <property type="molecule type" value="Genomic_DNA"/>
</dbReference>
<dbReference type="SMART" id="SM00419">
    <property type="entry name" value="HTH_CRP"/>
    <property type="match status" value="1"/>
</dbReference>
<dbReference type="PROSITE" id="PS51063">
    <property type="entry name" value="HTH_CRP_2"/>
    <property type="match status" value="1"/>
</dbReference>
<dbReference type="Proteomes" id="UP000289200">
    <property type="component" value="Unassembled WGS sequence"/>
</dbReference>
<dbReference type="InterPro" id="IPR036388">
    <property type="entry name" value="WH-like_DNA-bd_sf"/>
</dbReference>
<dbReference type="RefSeq" id="WP_111384679.1">
    <property type="nucleotide sequence ID" value="NZ_NPEW01000051.1"/>
</dbReference>
<dbReference type="Gene3D" id="2.60.120.10">
    <property type="entry name" value="Jelly Rolls"/>
    <property type="match status" value="1"/>
</dbReference>
<keyword evidence="3" id="KW-0804">Transcription</keyword>
<organism evidence="6 9">
    <name type="scientific">Rhodoplanes serenus</name>
    <dbReference type="NCBI Taxonomy" id="200615"/>
    <lineage>
        <taxon>Bacteria</taxon>
        <taxon>Pseudomonadati</taxon>
        <taxon>Pseudomonadota</taxon>
        <taxon>Alphaproteobacteria</taxon>
        <taxon>Hyphomicrobiales</taxon>
        <taxon>Nitrobacteraceae</taxon>
        <taxon>Rhodoplanes</taxon>
    </lineage>
</organism>
<keyword evidence="7" id="KW-0675">Receptor</keyword>
<dbReference type="GO" id="GO:0005829">
    <property type="term" value="C:cytosol"/>
    <property type="evidence" value="ECO:0007669"/>
    <property type="project" value="TreeGrafter"/>
</dbReference>
<proteinExistence type="predicted"/>
<keyword evidence="2" id="KW-0238">DNA-binding</keyword>
<dbReference type="InterPro" id="IPR000595">
    <property type="entry name" value="cNMP-bd_dom"/>
</dbReference>
<evidence type="ECO:0000259" key="5">
    <source>
        <dbReference type="PROSITE" id="PS51063"/>
    </source>
</evidence>
<dbReference type="SMART" id="SM00100">
    <property type="entry name" value="cNMP"/>
    <property type="match status" value="1"/>
</dbReference>
<reference evidence="8" key="2">
    <citation type="submission" date="2018-10" db="EMBL/GenBank/DDBJ databases">
        <authorList>
            <person name="Peiro R."/>
            <person name="Begona"/>
            <person name="Cbmso G."/>
            <person name="Lopez M."/>
            <person name="Gonzalez S."/>
            <person name="Sacristan E."/>
            <person name="Castillo E."/>
        </authorList>
    </citation>
    <scope>NUCLEOTIDE SEQUENCE [LARGE SCALE GENOMIC DNA]</scope>
</reference>
<feature type="domain" description="HTH crp-type" evidence="5">
    <location>
        <begin position="150"/>
        <end position="215"/>
    </location>
</feature>
<dbReference type="Pfam" id="PF13545">
    <property type="entry name" value="HTH_Crp_2"/>
    <property type="match status" value="1"/>
</dbReference>
<dbReference type="GO" id="GO:0003677">
    <property type="term" value="F:DNA binding"/>
    <property type="evidence" value="ECO:0007669"/>
    <property type="project" value="UniProtKB-KW"/>
</dbReference>
<dbReference type="InterPro" id="IPR012318">
    <property type="entry name" value="HTH_CRP"/>
</dbReference>
<name>A0A327K8L8_9BRAD</name>
<dbReference type="InterPro" id="IPR014710">
    <property type="entry name" value="RmlC-like_jellyroll"/>
</dbReference>
<evidence type="ECO:0000313" key="7">
    <source>
        <dbReference type="EMBL" id="VCU09399.1"/>
    </source>
</evidence>
<gene>
    <name evidence="6" type="ORF">GJ689_10525</name>
    <name evidence="7" type="ORF">RHODGE_RHODGE_02571</name>
</gene>
<evidence type="ECO:0000313" key="8">
    <source>
        <dbReference type="Proteomes" id="UP000289200"/>
    </source>
</evidence>
<keyword evidence="1" id="KW-0805">Transcription regulation</keyword>
<feature type="domain" description="Cyclic nucleotide-binding" evidence="4">
    <location>
        <begin position="16"/>
        <end position="136"/>
    </location>
</feature>
<dbReference type="PANTHER" id="PTHR24567:SF68">
    <property type="entry name" value="DNA-BINDING TRANSCRIPTIONAL DUAL REGULATOR CRP"/>
    <property type="match status" value="1"/>
</dbReference>
<dbReference type="SUPFAM" id="SSF51206">
    <property type="entry name" value="cAMP-binding domain-like"/>
    <property type="match status" value="1"/>
</dbReference>
<dbReference type="OrthoDB" id="3525895at2"/>
<sequence length="223" mass="24614">MGKPLEFATLLGLNPLFSGLDPDAIAAIARLCQIRRLPAGRTLFVKGDPGDALYGVRRGQIRIETGTATGERMTIEVFGAGDLFGEIAVLDGRPRTADAVAQEDCELFVLPRAEFMAMLEREGRLAIRIIELLCARLRSTNERTEEMMFQPLPVRLARRLEALAADFGSDLQITQDELAGLVGVTRESVNRQLQEWRASGIVRLGRGRIQVDLERLAGQTRKA</sequence>
<evidence type="ECO:0000259" key="4">
    <source>
        <dbReference type="PROSITE" id="PS50042"/>
    </source>
</evidence>
<dbReference type="InterPro" id="IPR036390">
    <property type="entry name" value="WH_DNA-bd_sf"/>
</dbReference>
<dbReference type="InterPro" id="IPR050397">
    <property type="entry name" value="Env_Response_Regulators"/>
</dbReference>
<evidence type="ECO:0000313" key="6">
    <source>
        <dbReference type="EMBL" id="MTW16638.1"/>
    </source>
</evidence>
<dbReference type="PROSITE" id="PS00889">
    <property type="entry name" value="CNMP_BINDING_2"/>
    <property type="match status" value="1"/>
</dbReference>
<dbReference type="AlphaFoldDB" id="A0A327K8L8"/>
<evidence type="ECO:0000313" key="9">
    <source>
        <dbReference type="Proteomes" id="UP000438991"/>
    </source>
</evidence>
<dbReference type="EMBL" id="UWOC01000147">
    <property type="protein sequence ID" value="VCU09399.1"/>
    <property type="molecule type" value="Genomic_DNA"/>
</dbReference>
<accession>A0A327K8L8</accession>
<evidence type="ECO:0000256" key="2">
    <source>
        <dbReference type="ARBA" id="ARBA00023125"/>
    </source>
</evidence>
<comment type="caution">
    <text evidence="6">The sequence shown here is derived from an EMBL/GenBank/DDBJ whole genome shotgun (WGS) entry which is preliminary data.</text>
</comment>
<evidence type="ECO:0000256" key="1">
    <source>
        <dbReference type="ARBA" id="ARBA00023015"/>
    </source>
</evidence>
<dbReference type="GO" id="GO:0003700">
    <property type="term" value="F:DNA-binding transcription factor activity"/>
    <property type="evidence" value="ECO:0007669"/>
    <property type="project" value="TreeGrafter"/>
</dbReference>
<dbReference type="InterPro" id="IPR018488">
    <property type="entry name" value="cNMP-bd_CS"/>
</dbReference>
<dbReference type="Proteomes" id="UP000438991">
    <property type="component" value="Unassembled WGS sequence"/>
</dbReference>
<dbReference type="PROSITE" id="PS50042">
    <property type="entry name" value="CNMP_BINDING_3"/>
    <property type="match status" value="1"/>
</dbReference>
<dbReference type="CDD" id="cd00038">
    <property type="entry name" value="CAP_ED"/>
    <property type="match status" value="1"/>
</dbReference>
<reference evidence="6 9" key="3">
    <citation type="submission" date="2019-11" db="EMBL/GenBank/DDBJ databases">
        <title>Whole-genome sequence of Rhodoplanes serenus DSM 18633, type strain.</title>
        <authorList>
            <person name="Kyndt J.A."/>
            <person name="Meyer T.E."/>
        </authorList>
    </citation>
    <scope>NUCLEOTIDE SEQUENCE [LARGE SCALE GENOMIC DNA]</scope>
    <source>
        <strain evidence="6 9">DSM 18633</strain>
    </source>
</reference>
<dbReference type="Pfam" id="PF00027">
    <property type="entry name" value="cNMP_binding"/>
    <property type="match status" value="1"/>
</dbReference>
<protein>
    <submittedName>
        <fullName evidence="7">Cyclic AMP receptor protein</fullName>
    </submittedName>
    <submittedName>
        <fullName evidence="6">Cyclic nucleotide-binding domain-containing protein</fullName>
    </submittedName>
</protein>
<dbReference type="Gene3D" id="1.10.10.10">
    <property type="entry name" value="Winged helix-like DNA-binding domain superfamily/Winged helix DNA-binding domain"/>
    <property type="match status" value="1"/>
</dbReference>
<dbReference type="PANTHER" id="PTHR24567">
    <property type="entry name" value="CRP FAMILY TRANSCRIPTIONAL REGULATORY PROTEIN"/>
    <property type="match status" value="1"/>
</dbReference>
<dbReference type="SUPFAM" id="SSF46785">
    <property type="entry name" value="Winged helix' DNA-binding domain"/>
    <property type="match status" value="1"/>
</dbReference>
<dbReference type="InterPro" id="IPR018490">
    <property type="entry name" value="cNMP-bd_dom_sf"/>
</dbReference>
<evidence type="ECO:0000256" key="3">
    <source>
        <dbReference type="ARBA" id="ARBA00023163"/>
    </source>
</evidence>
<reference evidence="7" key="1">
    <citation type="submission" date="2018-10" db="EMBL/GenBank/DDBJ databases">
        <authorList>
            <person name="Peiro R."/>
            <person name="Begona"/>
            <person name="Cbmso G."/>
            <person name="Lopez M."/>
            <person name="Gonzalez S."/>
            <person name="Sacristan E."/>
            <person name="Castillo E."/>
        </authorList>
    </citation>
    <scope>NUCLEOTIDE SEQUENCE</scope>
    <source>
        <strain evidence="7">Rhod_genome</strain>
    </source>
</reference>